<accession>A0A2T1DIU1</accession>
<dbReference type="InterPro" id="IPR036226">
    <property type="entry name" value="LipOase_C_sf"/>
</dbReference>
<keyword evidence="2" id="KW-0560">Oxidoreductase</keyword>
<keyword evidence="1" id="KW-0479">Metal-binding</keyword>
<dbReference type="RefSeq" id="WP_073070275.1">
    <property type="nucleotide sequence ID" value="NZ_MPPI01000006.1"/>
</dbReference>
<evidence type="ECO:0000256" key="2">
    <source>
        <dbReference type="ARBA" id="ARBA00023002"/>
    </source>
</evidence>
<reference evidence="4 5" key="1">
    <citation type="submission" date="2018-02" db="EMBL/GenBank/DDBJ databases">
        <authorList>
            <person name="Cohen D.B."/>
            <person name="Kent A.D."/>
        </authorList>
    </citation>
    <scope>NUCLEOTIDE SEQUENCE [LARGE SCALE GENOMIC DNA]</scope>
    <source>
        <strain evidence="4 5">ULC007</strain>
    </source>
</reference>
<dbReference type="PRINTS" id="PR00087">
    <property type="entry name" value="LIPOXYGENASE"/>
</dbReference>
<dbReference type="PROSITE" id="PS51393">
    <property type="entry name" value="LIPOXYGENASE_3"/>
    <property type="match status" value="1"/>
</dbReference>
<feature type="domain" description="Lipoxygenase" evidence="3">
    <location>
        <begin position="63"/>
        <end position="637"/>
    </location>
</feature>
<dbReference type="InterPro" id="IPR013819">
    <property type="entry name" value="LipOase_C"/>
</dbReference>
<evidence type="ECO:0000313" key="5">
    <source>
        <dbReference type="Proteomes" id="UP000238634"/>
    </source>
</evidence>
<sequence>MSQSLQQQQGHYRYDPTQISQAAPARIFPHAGEDGALRYILTELRHNLLERGQLSAPLTWALEQIESDDHTLHETWLKLTTLLVDFEIFQSDLFNFDLPPTEQFNVEFVQLRRKMGEALNNAEKAAKKVNSNQPNFAQAQRLQFYQTLKEHGRSRPKIIKIHDRDGGLSDREFARQRLAGPNPTSLQRVSDRVDLADWQGDQVCSTSSGTAVILEEAADQNRLFRLDYPLLKFAPAELQIGRYVGSPKTLFYRGDQGLEPLLIQLESGEKIYTPTSDADDWMRAKLFVQVADITQHELLTHLCYTHLAMEAFAIATPRRLPSNHPVYRLLKPHVRFLLAINTRGNAILLGEGAAIDTLMAPTREASIAVMNRAYRDRPFESYALPTDLKHRGVEAEFLSDYPYRDDAQLLWGAIAHYVTAYLQRYYKDDLAVQQDPDLQAWAAELGAPLNTRSRDEFAQAPDWISPEIAAQVGLSIDELPDYPRVPGFPTMQNPGTIVTLQQLIDAATQIIFTCSAQHAAVNFSQFDYFGYVPNAPLAAYTQPDVSASLKEMLPKPAQDLAQMKLTFALSGIIWSRLGSDEIMQFLDQGDRAILHQFQADLQAIETEIQTRNRVRDRATGIDYPYLLPSRIPNSINI</sequence>
<dbReference type="GO" id="GO:0016702">
    <property type="term" value="F:oxidoreductase activity, acting on single donors with incorporation of molecular oxygen, incorporation of two atoms of oxygen"/>
    <property type="evidence" value="ECO:0007669"/>
    <property type="project" value="InterPro"/>
</dbReference>
<dbReference type="PANTHER" id="PTHR11771">
    <property type="entry name" value="LIPOXYGENASE"/>
    <property type="match status" value="1"/>
</dbReference>
<dbReference type="OrthoDB" id="5912511at2"/>
<dbReference type="Proteomes" id="UP000238634">
    <property type="component" value="Unassembled WGS sequence"/>
</dbReference>
<protein>
    <submittedName>
        <fullName evidence="4">Lipoxygenase</fullName>
    </submittedName>
</protein>
<dbReference type="Pfam" id="PF00305">
    <property type="entry name" value="Lipoxygenase"/>
    <property type="match status" value="2"/>
</dbReference>
<dbReference type="Gene3D" id="1.20.245.10">
    <property type="entry name" value="Lipoxygenase-1, Domain 5"/>
    <property type="match status" value="1"/>
</dbReference>
<reference evidence="4 5" key="2">
    <citation type="submission" date="2018-03" db="EMBL/GenBank/DDBJ databases">
        <title>The ancient ancestry and fast evolution of plastids.</title>
        <authorList>
            <person name="Moore K.R."/>
            <person name="Magnabosco C."/>
            <person name="Momper L."/>
            <person name="Gold D.A."/>
            <person name="Bosak T."/>
            <person name="Fournier G.P."/>
        </authorList>
    </citation>
    <scope>NUCLEOTIDE SEQUENCE [LARGE SCALE GENOMIC DNA]</scope>
    <source>
        <strain evidence="4 5">ULC007</strain>
    </source>
</reference>
<evidence type="ECO:0000256" key="1">
    <source>
        <dbReference type="ARBA" id="ARBA00022723"/>
    </source>
</evidence>
<comment type="caution">
    <text evidence="4">The sequence shown here is derived from an EMBL/GenBank/DDBJ whole genome shotgun (WGS) entry which is preliminary data.</text>
</comment>
<proteinExistence type="predicted"/>
<name>A0A2T1DIU1_9CYAN</name>
<dbReference type="SUPFAM" id="SSF48484">
    <property type="entry name" value="Lipoxigenase"/>
    <property type="match status" value="1"/>
</dbReference>
<dbReference type="GO" id="GO:0034440">
    <property type="term" value="P:lipid oxidation"/>
    <property type="evidence" value="ECO:0007669"/>
    <property type="project" value="InterPro"/>
</dbReference>
<evidence type="ECO:0000259" key="3">
    <source>
        <dbReference type="PROSITE" id="PS51393"/>
    </source>
</evidence>
<dbReference type="AlphaFoldDB" id="A0A2T1DIU1"/>
<dbReference type="GO" id="GO:0046872">
    <property type="term" value="F:metal ion binding"/>
    <property type="evidence" value="ECO:0007669"/>
    <property type="project" value="UniProtKB-KW"/>
</dbReference>
<dbReference type="EMBL" id="PVWG01000006">
    <property type="protein sequence ID" value="PSB20354.1"/>
    <property type="molecule type" value="Genomic_DNA"/>
</dbReference>
<dbReference type="STRING" id="1920490.GCA_001895925_04154"/>
<dbReference type="Gene3D" id="3.10.450.60">
    <property type="match status" value="1"/>
</dbReference>
<dbReference type="InterPro" id="IPR000907">
    <property type="entry name" value="LipOase"/>
</dbReference>
<evidence type="ECO:0000313" key="4">
    <source>
        <dbReference type="EMBL" id="PSB20354.1"/>
    </source>
</evidence>
<keyword evidence="5" id="KW-1185">Reference proteome</keyword>
<organism evidence="4 5">
    <name type="scientific">Phormidesmis priestleyi ULC007</name>
    <dbReference type="NCBI Taxonomy" id="1920490"/>
    <lineage>
        <taxon>Bacteria</taxon>
        <taxon>Bacillati</taxon>
        <taxon>Cyanobacteriota</taxon>
        <taxon>Cyanophyceae</taxon>
        <taxon>Leptolyngbyales</taxon>
        <taxon>Leptolyngbyaceae</taxon>
        <taxon>Phormidesmis</taxon>
    </lineage>
</organism>
<gene>
    <name evidence="4" type="ORF">C7B65_07895</name>
</gene>